<dbReference type="EMBL" id="BOOC01000003">
    <property type="protein sequence ID" value="GIH38102.1"/>
    <property type="molecule type" value="Genomic_DNA"/>
</dbReference>
<accession>A0ABQ4FTN2</accession>
<keyword evidence="3" id="KW-1185">Reference proteome</keyword>
<proteinExistence type="predicted"/>
<evidence type="ECO:0000313" key="2">
    <source>
        <dbReference type="EMBL" id="GIH38102.1"/>
    </source>
</evidence>
<dbReference type="InterPro" id="IPR011010">
    <property type="entry name" value="DNA_brk_join_enz"/>
</dbReference>
<gene>
    <name evidence="2" type="ORF">Mco01_11020</name>
</gene>
<protein>
    <recommendedName>
        <fullName evidence="4">Tyr recombinase domain-containing protein</fullName>
    </recommendedName>
</protein>
<dbReference type="Proteomes" id="UP000603904">
    <property type="component" value="Unassembled WGS sequence"/>
</dbReference>
<evidence type="ECO:0000313" key="3">
    <source>
        <dbReference type="Proteomes" id="UP000603904"/>
    </source>
</evidence>
<dbReference type="Pfam" id="PF20199">
    <property type="entry name" value="RepSA"/>
    <property type="match status" value="1"/>
</dbReference>
<comment type="caution">
    <text evidence="2">The sequence shown here is derived from an EMBL/GenBank/DDBJ whole genome shotgun (WGS) entry which is preliminary data.</text>
</comment>
<dbReference type="SUPFAM" id="SSF56349">
    <property type="entry name" value="DNA breaking-rejoining enzymes"/>
    <property type="match status" value="1"/>
</dbReference>
<keyword evidence="1" id="KW-0233">DNA recombination</keyword>
<reference evidence="2 3" key="1">
    <citation type="submission" date="2021-01" db="EMBL/GenBank/DDBJ databases">
        <title>Whole genome shotgun sequence of Microbispora corallina NBRC 16416.</title>
        <authorList>
            <person name="Komaki H."/>
            <person name="Tamura T."/>
        </authorList>
    </citation>
    <scope>NUCLEOTIDE SEQUENCE [LARGE SCALE GENOMIC DNA]</scope>
    <source>
        <strain evidence="2 3">NBRC 16416</strain>
    </source>
</reference>
<organism evidence="2 3">
    <name type="scientific">Microbispora corallina</name>
    <dbReference type="NCBI Taxonomy" id="83302"/>
    <lineage>
        <taxon>Bacteria</taxon>
        <taxon>Bacillati</taxon>
        <taxon>Actinomycetota</taxon>
        <taxon>Actinomycetes</taxon>
        <taxon>Streptosporangiales</taxon>
        <taxon>Streptosporangiaceae</taxon>
        <taxon>Microbispora</taxon>
    </lineage>
</organism>
<dbReference type="InterPro" id="IPR046828">
    <property type="entry name" value="RepSA"/>
</dbReference>
<sequence>MQNLRRVAGYDVQYFATVEPQKRLAPPLHMAIRGTLPRAELRQISGAASAPRPVHQPEPTALVFTGANSGILRRSNFRRAVKWSETTRKLGVPGLHFHDLRHTGNSIAASAGASLRDLTARMGDDSVHAAMIYQHRTVEADHKIADVMNGKITQVLPTEASGH</sequence>
<evidence type="ECO:0000256" key="1">
    <source>
        <dbReference type="ARBA" id="ARBA00023172"/>
    </source>
</evidence>
<name>A0ABQ4FTN2_9ACTN</name>
<dbReference type="Gene3D" id="1.10.443.10">
    <property type="entry name" value="Intergrase catalytic core"/>
    <property type="match status" value="1"/>
</dbReference>
<evidence type="ECO:0008006" key="4">
    <source>
        <dbReference type="Google" id="ProtNLM"/>
    </source>
</evidence>
<dbReference type="InterPro" id="IPR013762">
    <property type="entry name" value="Integrase-like_cat_sf"/>
</dbReference>